<feature type="non-terminal residue" evidence="1">
    <location>
        <position position="103"/>
    </location>
</feature>
<organism evidence="1 2">
    <name type="scientific">Mya arenaria</name>
    <name type="common">Soft-shell clam</name>
    <dbReference type="NCBI Taxonomy" id="6604"/>
    <lineage>
        <taxon>Eukaryota</taxon>
        <taxon>Metazoa</taxon>
        <taxon>Spiralia</taxon>
        <taxon>Lophotrochozoa</taxon>
        <taxon>Mollusca</taxon>
        <taxon>Bivalvia</taxon>
        <taxon>Autobranchia</taxon>
        <taxon>Heteroconchia</taxon>
        <taxon>Euheterodonta</taxon>
        <taxon>Imparidentia</taxon>
        <taxon>Neoheterodontei</taxon>
        <taxon>Myida</taxon>
        <taxon>Myoidea</taxon>
        <taxon>Myidae</taxon>
        <taxon>Mya</taxon>
    </lineage>
</organism>
<name>A0ABY7GCI8_MYAAR</name>
<sequence>MASRYISPYSTFSCGCLSYLPRLQLQDADNNRKININKHAYITAGHYLYLITDAFIWHGDTCVRVKLLWTIADKGIAMAFYQWTLAHDEESFSRGNLFSIDIT</sequence>
<reference evidence="1" key="1">
    <citation type="submission" date="2022-11" db="EMBL/GenBank/DDBJ databases">
        <title>Centuries of genome instability and evolution in soft-shell clam transmissible cancer (bioRxiv).</title>
        <authorList>
            <person name="Hart S.F.M."/>
            <person name="Yonemitsu M.A."/>
            <person name="Giersch R.M."/>
            <person name="Beal B.F."/>
            <person name="Arriagada G."/>
            <person name="Davis B.W."/>
            <person name="Ostrander E.A."/>
            <person name="Goff S.P."/>
            <person name="Metzger M.J."/>
        </authorList>
    </citation>
    <scope>NUCLEOTIDE SEQUENCE</scope>
    <source>
        <strain evidence="1">MELC-2E11</strain>
        <tissue evidence="1">Siphon/mantle</tissue>
    </source>
</reference>
<evidence type="ECO:0000313" key="1">
    <source>
        <dbReference type="EMBL" id="WAR31800.1"/>
    </source>
</evidence>
<gene>
    <name evidence="1" type="ORF">MAR_034342</name>
</gene>
<protein>
    <submittedName>
        <fullName evidence="1">Uncharacterized protein</fullName>
    </submittedName>
</protein>
<evidence type="ECO:0000313" key="2">
    <source>
        <dbReference type="Proteomes" id="UP001164746"/>
    </source>
</evidence>
<keyword evidence="2" id="KW-1185">Reference proteome</keyword>
<proteinExistence type="predicted"/>
<accession>A0ABY7GCI8</accession>
<dbReference type="PROSITE" id="PS51257">
    <property type="entry name" value="PROKAR_LIPOPROTEIN"/>
    <property type="match status" value="1"/>
</dbReference>
<dbReference type="EMBL" id="CP111028">
    <property type="protein sequence ID" value="WAR31800.1"/>
    <property type="molecule type" value="Genomic_DNA"/>
</dbReference>
<dbReference type="Proteomes" id="UP001164746">
    <property type="component" value="Chromosome 17"/>
</dbReference>